<dbReference type="InterPro" id="IPR024061">
    <property type="entry name" value="NDT80_DNA-bd_dom"/>
</dbReference>
<feature type="region of interest" description="Disordered" evidence="3">
    <location>
        <begin position="1"/>
        <end position="79"/>
    </location>
</feature>
<name>A0A1G4J6X8_9SACH</name>
<dbReference type="Proteomes" id="UP000190274">
    <property type="component" value="Chromosome D"/>
</dbReference>
<dbReference type="PANTHER" id="PTHR35144">
    <property type="entry name" value="MEIOSIS-SPECIFIC TRANSCRIPTION FACTOR NDT80"/>
    <property type="match status" value="1"/>
</dbReference>
<feature type="DNA-binding region" description="NDT80" evidence="2">
    <location>
        <begin position="62"/>
        <end position="367"/>
    </location>
</feature>
<feature type="region of interest" description="Disordered" evidence="3">
    <location>
        <begin position="426"/>
        <end position="448"/>
    </location>
</feature>
<keyword evidence="6" id="KW-1185">Reference proteome</keyword>
<evidence type="ECO:0000256" key="1">
    <source>
        <dbReference type="ARBA" id="ARBA00023125"/>
    </source>
</evidence>
<dbReference type="Pfam" id="PF05224">
    <property type="entry name" value="NDT80_PhoG"/>
    <property type="match status" value="1"/>
</dbReference>
<evidence type="ECO:0000259" key="4">
    <source>
        <dbReference type="PROSITE" id="PS51517"/>
    </source>
</evidence>
<dbReference type="FunFam" id="2.60.40.1390:FF:000005">
    <property type="entry name" value="Meiosis-specific transcription factor NDT80"/>
    <property type="match status" value="1"/>
</dbReference>
<gene>
    <name evidence="5" type="ORF">LADA_0D08086G</name>
</gene>
<dbReference type="GO" id="GO:0003700">
    <property type="term" value="F:DNA-binding transcription factor activity"/>
    <property type="evidence" value="ECO:0007669"/>
    <property type="project" value="UniProtKB-UniRule"/>
</dbReference>
<evidence type="ECO:0000313" key="5">
    <source>
        <dbReference type="EMBL" id="SCU85531.1"/>
    </source>
</evidence>
<dbReference type="PROSITE" id="PS51517">
    <property type="entry name" value="NDT80"/>
    <property type="match status" value="1"/>
</dbReference>
<dbReference type="Gene3D" id="2.60.40.1390">
    <property type="entry name" value="NDT80 DNA-binding domain"/>
    <property type="match status" value="1"/>
</dbReference>
<organism evidence="5 6">
    <name type="scientific">Lachancea dasiensis</name>
    <dbReference type="NCBI Taxonomy" id="1072105"/>
    <lineage>
        <taxon>Eukaryota</taxon>
        <taxon>Fungi</taxon>
        <taxon>Dikarya</taxon>
        <taxon>Ascomycota</taxon>
        <taxon>Saccharomycotina</taxon>
        <taxon>Saccharomycetes</taxon>
        <taxon>Saccharomycetales</taxon>
        <taxon>Saccharomycetaceae</taxon>
        <taxon>Lachancea</taxon>
    </lineage>
</organism>
<feature type="domain" description="NDT80" evidence="4">
    <location>
        <begin position="62"/>
        <end position="367"/>
    </location>
</feature>
<keyword evidence="1 2" id="KW-0238">DNA-binding</keyword>
<dbReference type="AlphaFoldDB" id="A0A1G4J6X8"/>
<dbReference type="InterPro" id="IPR037141">
    <property type="entry name" value="NDT80_DNA-bd_dom_sf"/>
</dbReference>
<dbReference type="GO" id="GO:0051321">
    <property type="term" value="P:meiotic cell cycle"/>
    <property type="evidence" value="ECO:0007669"/>
    <property type="project" value="TreeGrafter"/>
</dbReference>
<dbReference type="PANTHER" id="PTHR35144:SF2">
    <property type="entry name" value="MEIOSIS-SPECIFIC TRANSCRIPTION FACTOR NDT80"/>
    <property type="match status" value="1"/>
</dbReference>
<feature type="compositionally biased region" description="Basic and acidic residues" evidence="3">
    <location>
        <begin position="8"/>
        <end position="17"/>
    </location>
</feature>
<dbReference type="GO" id="GO:0045944">
    <property type="term" value="P:positive regulation of transcription by RNA polymerase II"/>
    <property type="evidence" value="ECO:0007669"/>
    <property type="project" value="TreeGrafter"/>
</dbReference>
<dbReference type="InterPro" id="IPR008967">
    <property type="entry name" value="p53-like_TF_DNA-bd_sf"/>
</dbReference>
<feature type="compositionally biased region" description="Polar residues" evidence="3">
    <location>
        <begin position="427"/>
        <end position="444"/>
    </location>
</feature>
<feature type="region of interest" description="Disordered" evidence="3">
    <location>
        <begin position="532"/>
        <end position="557"/>
    </location>
</feature>
<reference evidence="5 6" key="1">
    <citation type="submission" date="2016-03" db="EMBL/GenBank/DDBJ databases">
        <authorList>
            <person name="Devillers H."/>
        </authorList>
    </citation>
    <scope>NUCLEOTIDE SEQUENCE [LARGE SCALE GENOMIC DNA]</scope>
    <source>
        <strain evidence="5">CBS 10888</strain>
    </source>
</reference>
<evidence type="ECO:0000313" key="6">
    <source>
        <dbReference type="Proteomes" id="UP000190274"/>
    </source>
</evidence>
<sequence>MPSKRLRRVEDSPKKVEANSINRRKRPDRRASKQAVNRINSACDDESSFENENAPHTKAKVSISSKANRQEDIDELRHDVGNTNKRKFKIAPRSSLQFKVGPTFAATRAYCQIICSKNNMPVHFSLTPRIDRGFDFINDEWIGYKRNYFTLVTSFEANGFHIEEFLHQTYKINAPSFEKMCDAKYFAVRLVAMCMEDQSPVSLVQHTAKRDKGPQFEPPIFPVVPAPLPSHQTIREASNVRNEAKMRKYDHLFYLNRSPESCDLRQNDLLSTYPQNRIKRVARYERVQFSSSIHAKKQGNPVRHFQLRVILGCVIDGGSAASELRAIFPDLACLVENRTRTFVPISEVKTPPLVIRGRSPSNYFIPGDTEMEKHVPTREMTLKNSPEELETSKISRTWHNTLPPFFRVSEYQGMSDKRAPGLRDVTNKQGHPQPSLISTGQGSVSLPPRPKIKVNLQTMSCIEAMMLKRTPASTTNKGLQHNVDLLSRTIRNENNQQHTVGMRDIELYPLPGLVSSHCERDPNFNREEVFDLGMGPSNTSGSSSRDDASDHINRTPRHVSNRSALLPFPLVGKAASMDPHCDSAETSFNEQSFQNDNRILEKTTGDMPNTTNPLLRTHISEGRMWARDTGETLNPSRSTSRVNPMDISFCLNLNLDQGEKCSLTPKSKRVLASNAKPSDVFGVNEFFDEPSFYQH</sequence>
<evidence type="ECO:0000256" key="3">
    <source>
        <dbReference type="SAM" id="MobiDB-lite"/>
    </source>
</evidence>
<feature type="compositionally biased region" description="Basic and acidic residues" evidence="3">
    <location>
        <begin position="544"/>
        <end position="553"/>
    </location>
</feature>
<dbReference type="GO" id="GO:0000228">
    <property type="term" value="C:nuclear chromosome"/>
    <property type="evidence" value="ECO:0007669"/>
    <property type="project" value="TreeGrafter"/>
</dbReference>
<dbReference type="InterPro" id="IPR052605">
    <property type="entry name" value="Fungal_trans_regulator"/>
</dbReference>
<accession>A0A1G4J6X8</accession>
<dbReference type="SUPFAM" id="SSF49417">
    <property type="entry name" value="p53-like transcription factors"/>
    <property type="match status" value="1"/>
</dbReference>
<feature type="compositionally biased region" description="Basic and acidic residues" evidence="3">
    <location>
        <begin position="68"/>
        <end position="79"/>
    </location>
</feature>
<dbReference type="GO" id="GO:0003677">
    <property type="term" value="F:DNA binding"/>
    <property type="evidence" value="ECO:0007669"/>
    <property type="project" value="UniProtKB-KW"/>
</dbReference>
<protein>
    <submittedName>
        <fullName evidence="5">LADA_0D08086g1_1</fullName>
    </submittedName>
</protein>
<dbReference type="OrthoDB" id="2288358at2759"/>
<evidence type="ECO:0000256" key="2">
    <source>
        <dbReference type="PROSITE-ProRule" id="PRU00850"/>
    </source>
</evidence>
<proteinExistence type="predicted"/>
<dbReference type="EMBL" id="LT598454">
    <property type="protein sequence ID" value="SCU85531.1"/>
    <property type="molecule type" value="Genomic_DNA"/>
</dbReference>